<keyword evidence="3" id="KW-1185">Reference proteome</keyword>
<name>A0ABT4UHZ0_9BACT</name>
<dbReference type="Pfam" id="PF18961">
    <property type="entry name" value="DUF5703_N"/>
    <property type="match status" value="1"/>
</dbReference>
<proteinExistence type="predicted"/>
<dbReference type="Proteomes" id="UP001210231">
    <property type="component" value="Unassembled WGS sequence"/>
</dbReference>
<evidence type="ECO:0000259" key="1">
    <source>
        <dbReference type="Pfam" id="PF18961"/>
    </source>
</evidence>
<feature type="domain" description="DUF5703" evidence="1">
    <location>
        <begin position="35"/>
        <end position="317"/>
    </location>
</feature>
<protein>
    <submittedName>
        <fullName evidence="2">DUF5703 domain-containing protein</fullName>
    </submittedName>
</protein>
<dbReference type="Gene3D" id="1.50.10.10">
    <property type="match status" value="1"/>
</dbReference>
<dbReference type="InterPro" id="IPR012341">
    <property type="entry name" value="6hp_glycosidase-like_sf"/>
</dbReference>
<dbReference type="InterPro" id="IPR008928">
    <property type="entry name" value="6-hairpin_glycosidase_sf"/>
</dbReference>
<evidence type="ECO:0000313" key="2">
    <source>
        <dbReference type="EMBL" id="MDA3613947.1"/>
    </source>
</evidence>
<dbReference type="SUPFAM" id="SSF48208">
    <property type="entry name" value="Six-hairpin glycosidases"/>
    <property type="match status" value="1"/>
</dbReference>
<dbReference type="RefSeq" id="WP_407030277.1">
    <property type="nucleotide sequence ID" value="NZ_JAQGEF010000003.1"/>
</dbReference>
<dbReference type="EMBL" id="JAQGEF010000003">
    <property type="protein sequence ID" value="MDA3613947.1"/>
    <property type="molecule type" value="Genomic_DNA"/>
</dbReference>
<evidence type="ECO:0000313" key="3">
    <source>
        <dbReference type="Proteomes" id="UP001210231"/>
    </source>
</evidence>
<accession>A0ABT4UHZ0</accession>
<sequence>MQLFRRLTNIIFILIIVTLSANGQYSAIKQYNVQWNSQSKNSSESMPCGGGDVGVNVWVENGDLLLYLAKSGSFDENNAMLKLGRIRVKFPEPISQQQFSQTLNLVTGAVDIRTQLGNLSIWVDVFNPNIYIDLKNNKALKTEIIYESWRFEDRLHTNVLENRGNSFKWLKVPVKTYQDSMVQQNDFFIFSHNNHTNGLNVFDYTVNKQGLDSIKHLLYNPIKNNRSGGVINIKDYLFTHISTGKYMDSDYKAWHYLQKKASKNHSIQISLAIAQNDDYSSWQQEAIGTLQKGIQQQKQAQKNSLKWWQDFWNRSYVHTYDTNSYISRNYTLFRYMLACNAYGQWPTKFNGGLFTFDPVFVKKEYPFTPDFRLWGGGTMTAQNQRLVYFPMFKNGDFDFLKSQFNFYTNSRKNAELRSKFYWNVNGASFSEQLENFGLPNVAEFNSKRPEGYDKGVDYNAWLEYQWETVLEFCKMMLDMHYYNREDIGQYIPFIESCLRFFDEYYRQKTRLSGIKELDENGHYVLYPSSAAETFKMAYNSVTLIAGLDVVVNDLLNLPQQFYDTTRYKNWQKIKQQIPPIPFRQFKGKTLIAPALVWSRVNNTETPQLYPVYPWGQFGVGKPGIDTAINTYLTDTFALKFRSHVGWKQDNIFAARLGLTKEAFHYTSLKFKDGPHRFPAFWGPGFDWTPDHNWGGSAMIGLQEMLLQVVGDKFYLLPAWPKDADVSFKLHAPNQTTVEVEYKNGVFKTINILPAVDKSRIVLPD</sequence>
<organism evidence="2 3">
    <name type="scientific">Polluticaenibacter yanchengensis</name>
    <dbReference type="NCBI Taxonomy" id="3014562"/>
    <lineage>
        <taxon>Bacteria</taxon>
        <taxon>Pseudomonadati</taxon>
        <taxon>Bacteroidota</taxon>
        <taxon>Chitinophagia</taxon>
        <taxon>Chitinophagales</taxon>
        <taxon>Chitinophagaceae</taxon>
        <taxon>Polluticaenibacter</taxon>
    </lineage>
</organism>
<dbReference type="InterPro" id="IPR043757">
    <property type="entry name" value="DUF5703_N"/>
</dbReference>
<gene>
    <name evidence="2" type="ORF">O3P16_03950</name>
</gene>
<comment type="caution">
    <text evidence="2">The sequence shown here is derived from an EMBL/GenBank/DDBJ whole genome shotgun (WGS) entry which is preliminary data.</text>
</comment>
<reference evidence="2 3" key="1">
    <citation type="submission" date="2022-12" db="EMBL/GenBank/DDBJ databases">
        <title>Chitinophagaceae gen. sp. nov., a new member of the family Chitinophagaceae, isolated from soil in a chemical factory.</title>
        <authorList>
            <person name="Ke Z."/>
        </authorList>
    </citation>
    <scope>NUCLEOTIDE SEQUENCE [LARGE SCALE GENOMIC DNA]</scope>
    <source>
        <strain evidence="2 3">LY-5</strain>
    </source>
</reference>